<reference evidence="7 8" key="1">
    <citation type="submission" date="2016-10" db="EMBL/GenBank/DDBJ databases">
        <authorList>
            <person name="de Groot N.N."/>
        </authorList>
    </citation>
    <scope>NUCLEOTIDE SEQUENCE [LARGE SCALE GENOMIC DNA]</scope>
    <source>
        <strain evidence="7 8">CGMCC 1.10449</strain>
    </source>
</reference>
<dbReference type="GO" id="GO:0016818">
    <property type="term" value="F:hydrolase activity, acting on acid anhydrides, in phosphorus-containing anhydrides"/>
    <property type="evidence" value="ECO:0007669"/>
    <property type="project" value="TreeGrafter"/>
</dbReference>
<keyword evidence="5" id="KW-0460">Magnesium</keyword>
<comment type="similarity">
    <text evidence="2">Belongs to the Nudix hydrolase family.</text>
</comment>
<evidence type="ECO:0000313" key="7">
    <source>
        <dbReference type="EMBL" id="SDQ77397.1"/>
    </source>
</evidence>
<dbReference type="PROSITE" id="PS51462">
    <property type="entry name" value="NUDIX"/>
    <property type="match status" value="1"/>
</dbReference>
<accession>A0A1H1DLR6</accession>
<evidence type="ECO:0000256" key="1">
    <source>
        <dbReference type="ARBA" id="ARBA00001946"/>
    </source>
</evidence>
<dbReference type="AlphaFoldDB" id="A0A1H1DLR6"/>
<dbReference type="GO" id="GO:0005737">
    <property type="term" value="C:cytoplasm"/>
    <property type="evidence" value="ECO:0007669"/>
    <property type="project" value="TreeGrafter"/>
</dbReference>
<evidence type="ECO:0000256" key="4">
    <source>
        <dbReference type="ARBA" id="ARBA00022801"/>
    </source>
</evidence>
<dbReference type="PANTHER" id="PTHR43758">
    <property type="entry name" value="7,8-DIHYDRO-8-OXOGUANINE TRIPHOSPHATASE"/>
    <property type="match status" value="1"/>
</dbReference>
<dbReference type="InterPro" id="IPR015797">
    <property type="entry name" value="NUDIX_hydrolase-like_dom_sf"/>
</dbReference>
<dbReference type="InterPro" id="IPR020084">
    <property type="entry name" value="NUDIX_hydrolase_CS"/>
</dbReference>
<keyword evidence="8" id="KW-1185">Reference proteome</keyword>
<feature type="domain" description="Nudix hydrolase" evidence="6">
    <location>
        <begin position="1"/>
        <end position="133"/>
    </location>
</feature>
<protein>
    <submittedName>
        <fullName evidence="7">8-oxo-dGTP diphosphatase</fullName>
    </submittedName>
</protein>
<keyword evidence="4" id="KW-0378">Hydrolase</keyword>
<dbReference type="SUPFAM" id="SSF55811">
    <property type="entry name" value="Nudix"/>
    <property type="match status" value="1"/>
</dbReference>
<evidence type="ECO:0000256" key="2">
    <source>
        <dbReference type="ARBA" id="ARBA00005582"/>
    </source>
</evidence>
<proteinExistence type="inferred from homology"/>
<dbReference type="CDD" id="cd18886">
    <property type="entry name" value="NUDIX_MutT_Nudt1"/>
    <property type="match status" value="1"/>
</dbReference>
<dbReference type="Gene3D" id="3.90.79.10">
    <property type="entry name" value="Nucleoside Triphosphate Pyrophosphohydrolase"/>
    <property type="match status" value="1"/>
</dbReference>
<dbReference type="Pfam" id="PF00293">
    <property type="entry name" value="NUDIX"/>
    <property type="match status" value="1"/>
</dbReference>
<name>A0A1H1DLR6_9BACI</name>
<dbReference type="STRING" id="553311.SAMN05216231_2476"/>
<keyword evidence="3" id="KW-0479">Metal-binding</keyword>
<evidence type="ECO:0000256" key="5">
    <source>
        <dbReference type="ARBA" id="ARBA00022842"/>
    </source>
</evidence>
<dbReference type="InterPro" id="IPR000086">
    <property type="entry name" value="NUDIX_hydrolase_dom"/>
</dbReference>
<evidence type="ECO:0000313" key="8">
    <source>
        <dbReference type="Proteomes" id="UP000199444"/>
    </source>
</evidence>
<organism evidence="7 8">
    <name type="scientific">Virgibacillus salinus</name>
    <dbReference type="NCBI Taxonomy" id="553311"/>
    <lineage>
        <taxon>Bacteria</taxon>
        <taxon>Bacillati</taxon>
        <taxon>Bacillota</taxon>
        <taxon>Bacilli</taxon>
        <taxon>Bacillales</taxon>
        <taxon>Bacillaceae</taxon>
        <taxon>Virgibacillus</taxon>
    </lineage>
</organism>
<comment type="cofactor">
    <cofactor evidence="1">
        <name>Mg(2+)</name>
        <dbReference type="ChEBI" id="CHEBI:18420"/>
    </cofactor>
</comment>
<evidence type="ECO:0000256" key="3">
    <source>
        <dbReference type="ARBA" id="ARBA00022723"/>
    </source>
</evidence>
<dbReference type="GO" id="GO:0046872">
    <property type="term" value="F:metal ion binding"/>
    <property type="evidence" value="ECO:0007669"/>
    <property type="project" value="UniProtKB-KW"/>
</dbReference>
<dbReference type="Proteomes" id="UP000199444">
    <property type="component" value="Unassembled WGS sequence"/>
</dbReference>
<dbReference type="PROSITE" id="PS00893">
    <property type="entry name" value="NUDIX_BOX"/>
    <property type="match status" value="1"/>
</dbReference>
<dbReference type="EMBL" id="FNKD01000003">
    <property type="protein sequence ID" value="SDQ77397.1"/>
    <property type="molecule type" value="Genomic_DNA"/>
</dbReference>
<gene>
    <name evidence="7" type="ORF">SAMN05216231_2476</name>
</gene>
<sequence>MLNYTICFIKRRDEILLLNRESPAWMGMWNGVGGKVEDNETALDCILREIDEETGISEPKNIMYKGNVCWEADGKDLGGMYVFIAEVPESYTYTTPKSTDEGILDWKKLSWVLHDENFGVIENIKYFLPKMLDERNTYSYRFVYKDTEIIDVISEPLAQSVT</sequence>
<dbReference type="RefSeq" id="WP_092493300.1">
    <property type="nucleotide sequence ID" value="NZ_FNKD01000003.1"/>
</dbReference>
<evidence type="ECO:0000259" key="6">
    <source>
        <dbReference type="PROSITE" id="PS51462"/>
    </source>
</evidence>
<dbReference type="PANTHER" id="PTHR43758:SF2">
    <property type="entry name" value="OXIDIZED PURINE NUCLEOSIDE TRIPHOSPHATE HYDROLASE"/>
    <property type="match status" value="1"/>
</dbReference>